<dbReference type="InterPro" id="IPR052164">
    <property type="entry name" value="Anthracycline_SecMetBiosynth"/>
</dbReference>
<organism evidence="3 4">
    <name type="scientific">Micrococcus luteus</name>
    <name type="common">Micrococcus lysodeikticus</name>
    <dbReference type="NCBI Taxonomy" id="1270"/>
    <lineage>
        <taxon>Bacteria</taxon>
        <taxon>Bacillati</taxon>
        <taxon>Actinomycetota</taxon>
        <taxon>Actinomycetes</taxon>
        <taxon>Micrococcales</taxon>
        <taxon>Micrococcaceae</taxon>
        <taxon>Micrococcus</taxon>
    </lineage>
</organism>
<evidence type="ECO:0000259" key="2">
    <source>
        <dbReference type="PROSITE" id="PS51819"/>
    </source>
</evidence>
<reference evidence="3" key="1">
    <citation type="submission" date="2023-06" db="EMBL/GenBank/DDBJ databases">
        <title>lsaBGC provides a comprehensive framework for evolutionary analysis of biosynthetic gene clusters within focal taxa.</title>
        <authorList>
            <person name="Salamzade R."/>
            <person name="Sandstrom S."/>
            <person name="Kalan L.R."/>
        </authorList>
    </citation>
    <scope>NUCLEOTIDE SEQUENCE</scope>
    <source>
        <strain evidence="3">P3-SID899</strain>
    </source>
</reference>
<evidence type="ECO:0000313" key="4">
    <source>
        <dbReference type="Proteomes" id="UP001205867"/>
    </source>
</evidence>
<dbReference type="InterPro" id="IPR004360">
    <property type="entry name" value="Glyas_Fos-R_dOase_dom"/>
</dbReference>
<feature type="domain" description="VOC" evidence="2">
    <location>
        <begin position="149"/>
        <end position="282"/>
    </location>
</feature>
<dbReference type="PANTHER" id="PTHR33993:SF10">
    <property type="entry name" value="CONSERVED PROTEIN"/>
    <property type="match status" value="1"/>
</dbReference>
<dbReference type="AlphaFoldDB" id="A0AAP3ERX9"/>
<dbReference type="InterPro" id="IPR037523">
    <property type="entry name" value="VOC_core"/>
</dbReference>
<evidence type="ECO:0000256" key="1">
    <source>
        <dbReference type="SAM" id="MobiDB-lite"/>
    </source>
</evidence>
<dbReference type="CDD" id="cd07247">
    <property type="entry name" value="SgaA_N_like"/>
    <property type="match status" value="2"/>
</dbReference>
<gene>
    <name evidence="3" type="ORF">M3A82_005335</name>
</gene>
<dbReference type="Proteomes" id="UP001205867">
    <property type="component" value="Unassembled WGS sequence"/>
</dbReference>
<dbReference type="Pfam" id="PF00903">
    <property type="entry name" value="Glyoxalase"/>
    <property type="match status" value="2"/>
</dbReference>
<dbReference type="EMBL" id="JALXKZ020000008">
    <property type="protein sequence ID" value="MCV7628766.1"/>
    <property type="molecule type" value="Genomic_DNA"/>
</dbReference>
<dbReference type="PANTHER" id="PTHR33993">
    <property type="entry name" value="GLYOXALASE-RELATED"/>
    <property type="match status" value="1"/>
</dbReference>
<protein>
    <submittedName>
        <fullName evidence="3">VOC family protein</fullName>
    </submittedName>
</protein>
<comment type="caution">
    <text evidence="3">The sequence shown here is derived from an EMBL/GenBank/DDBJ whole genome shotgun (WGS) entry which is preliminary data.</text>
</comment>
<sequence>MSESTSATPPAPAGSPAWIDYTAPDFARQRAFYEALFGWTFTDSGEEFGHYRMITKDGASVGGAMDADQLSQMTGEDAPPAAWTVYLRTQDMDATLTAVRENGGAVLVDAMPVGDLGVMAMAEGPGHEVVGFWQSGTFPGHDLPLTPGTSVWFELMTTRFDESAEFYRAVAGWQPTLMGDDDAPEDTQTAADAEDAAHDGPRYATNHPFDRATAGLCDARAWLPPNAVGYWRMYIAVADTDRALEVIREHGGTVLDGPQASPFGRVTTVQDPAGATFQINEPPAQG</sequence>
<feature type="region of interest" description="Disordered" evidence="1">
    <location>
        <begin position="177"/>
        <end position="205"/>
    </location>
</feature>
<proteinExistence type="predicted"/>
<dbReference type="Gene3D" id="3.10.180.10">
    <property type="entry name" value="2,3-Dihydroxybiphenyl 1,2-Dioxygenase, domain 1"/>
    <property type="match status" value="2"/>
</dbReference>
<accession>A0AAP3ERX9</accession>
<dbReference type="InterPro" id="IPR029068">
    <property type="entry name" value="Glyas_Bleomycin-R_OHBP_Dase"/>
</dbReference>
<name>A0AAP3ERX9_MICLU</name>
<evidence type="ECO:0000313" key="3">
    <source>
        <dbReference type="EMBL" id="MCV7628766.1"/>
    </source>
</evidence>
<dbReference type="PROSITE" id="PS51819">
    <property type="entry name" value="VOC"/>
    <property type="match status" value="2"/>
</dbReference>
<dbReference type="SUPFAM" id="SSF54593">
    <property type="entry name" value="Glyoxalase/Bleomycin resistance protein/Dihydroxybiphenyl dioxygenase"/>
    <property type="match status" value="2"/>
</dbReference>
<feature type="domain" description="VOC" evidence="2">
    <location>
        <begin position="15"/>
        <end position="135"/>
    </location>
</feature>